<evidence type="ECO:0000256" key="1">
    <source>
        <dbReference type="SAM" id="Coils"/>
    </source>
</evidence>
<keyword evidence="3" id="KW-1185">Reference proteome</keyword>
<protein>
    <recommendedName>
        <fullName evidence="4">Reverse transcriptase domain-containing protein</fullName>
    </recommendedName>
</protein>
<dbReference type="PANTHER" id="PTHR15503">
    <property type="entry name" value="LDOC1 RELATED"/>
    <property type="match status" value="1"/>
</dbReference>
<dbReference type="InterPro" id="IPR032567">
    <property type="entry name" value="RTL1-rel"/>
</dbReference>
<comment type="caution">
    <text evidence="2">The sequence shown here is derived from an EMBL/GenBank/DDBJ whole genome shotgun (WGS) entry which is preliminary data.</text>
</comment>
<organism evidence="2 3">
    <name type="scientific">Tanacetum coccineum</name>
    <dbReference type="NCBI Taxonomy" id="301880"/>
    <lineage>
        <taxon>Eukaryota</taxon>
        <taxon>Viridiplantae</taxon>
        <taxon>Streptophyta</taxon>
        <taxon>Embryophyta</taxon>
        <taxon>Tracheophyta</taxon>
        <taxon>Spermatophyta</taxon>
        <taxon>Magnoliopsida</taxon>
        <taxon>eudicotyledons</taxon>
        <taxon>Gunneridae</taxon>
        <taxon>Pentapetalae</taxon>
        <taxon>asterids</taxon>
        <taxon>campanulids</taxon>
        <taxon>Asterales</taxon>
        <taxon>Asteraceae</taxon>
        <taxon>Asteroideae</taxon>
        <taxon>Anthemideae</taxon>
        <taxon>Anthemidinae</taxon>
        <taxon>Tanacetum</taxon>
    </lineage>
</organism>
<proteinExistence type="predicted"/>
<evidence type="ECO:0000313" key="2">
    <source>
        <dbReference type="EMBL" id="GJS54538.1"/>
    </source>
</evidence>
<dbReference type="InterPro" id="IPR043502">
    <property type="entry name" value="DNA/RNA_pol_sf"/>
</dbReference>
<sequence>MTSKSCGAKKFFGTKRVVGLLSWLEEMEYEPSISNVLQKAMSNSCRYLPGLPSFREVEFRIDLVPKAMPIAKSPYRLAPIEMQELSNQLNELQDKEFQRKRKYDDRELNKLSIFLDARDCSNQRKGQGPEMMDRNFSAIMTARFATTQARIQEAQSKASRGTYTPAKMLKGLDKQFERKEDGILYLAERI</sequence>
<evidence type="ECO:0008006" key="4">
    <source>
        <dbReference type="Google" id="ProtNLM"/>
    </source>
</evidence>
<reference evidence="2" key="2">
    <citation type="submission" date="2022-01" db="EMBL/GenBank/DDBJ databases">
        <authorList>
            <person name="Yamashiro T."/>
            <person name="Shiraishi A."/>
            <person name="Satake H."/>
            <person name="Nakayama K."/>
        </authorList>
    </citation>
    <scope>NUCLEOTIDE SEQUENCE</scope>
</reference>
<dbReference type="EMBL" id="BQNB010008805">
    <property type="protein sequence ID" value="GJS54538.1"/>
    <property type="molecule type" value="Genomic_DNA"/>
</dbReference>
<dbReference type="PANTHER" id="PTHR15503:SF45">
    <property type="entry name" value="RNA-DIRECTED DNA POLYMERASE HOMOLOG"/>
    <property type="match status" value="1"/>
</dbReference>
<dbReference type="Proteomes" id="UP001151760">
    <property type="component" value="Unassembled WGS sequence"/>
</dbReference>
<dbReference type="Gene3D" id="3.10.10.10">
    <property type="entry name" value="HIV Type 1 Reverse Transcriptase, subunit A, domain 1"/>
    <property type="match status" value="1"/>
</dbReference>
<accession>A0ABQ4WNT8</accession>
<keyword evidence="1" id="KW-0175">Coiled coil</keyword>
<name>A0ABQ4WNT8_9ASTR</name>
<reference evidence="2" key="1">
    <citation type="journal article" date="2022" name="Int. J. Mol. Sci.">
        <title>Draft Genome of Tanacetum Coccineum: Genomic Comparison of Closely Related Tanacetum-Family Plants.</title>
        <authorList>
            <person name="Yamashiro T."/>
            <person name="Shiraishi A."/>
            <person name="Nakayama K."/>
            <person name="Satake H."/>
        </authorList>
    </citation>
    <scope>NUCLEOTIDE SEQUENCE</scope>
</reference>
<feature type="coiled-coil region" evidence="1">
    <location>
        <begin position="75"/>
        <end position="102"/>
    </location>
</feature>
<gene>
    <name evidence="2" type="ORF">Tco_0627900</name>
</gene>
<evidence type="ECO:0000313" key="3">
    <source>
        <dbReference type="Proteomes" id="UP001151760"/>
    </source>
</evidence>
<dbReference type="SUPFAM" id="SSF56672">
    <property type="entry name" value="DNA/RNA polymerases"/>
    <property type="match status" value="1"/>
</dbReference>